<reference evidence="1 2" key="1">
    <citation type="submission" date="2024-02" db="EMBL/GenBank/DDBJ databases">
        <authorList>
            <person name="Daric V."/>
            <person name="Darras S."/>
        </authorList>
    </citation>
    <scope>NUCLEOTIDE SEQUENCE [LARGE SCALE GENOMIC DNA]</scope>
</reference>
<organism evidence="1 2">
    <name type="scientific">Clavelina lepadiformis</name>
    <name type="common">Light-bulb sea squirt</name>
    <name type="synonym">Ascidia lepadiformis</name>
    <dbReference type="NCBI Taxonomy" id="159417"/>
    <lineage>
        <taxon>Eukaryota</taxon>
        <taxon>Metazoa</taxon>
        <taxon>Chordata</taxon>
        <taxon>Tunicata</taxon>
        <taxon>Ascidiacea</taxon>
        <taxon>Aplousobranchia</taxon>
        <taxon>Clavelinidae</taxon>
        <taxon>Clavelina</taxon>
    </lineage>
</organism>
<accession>A0ABP0G0H1</accession>
<dbReference type="Proteomes" id="UP001642483">
    <property type="component" value="Unassembled WGS sequence"/>
</dbReference>
<comment type="caution">
    <text evidence="1">The sequence shown here is derived from an EMBL/GenBank/DDBJ whole genome shotgun (WGS) entry which is preliminary data.</text>
</comment>
<name>A0ABP0G0H1_CLALP</name>
<dbReference type="EMBL" id="CAWYQH010000099">
    <property type="protein sequence ID" value="CAK8685307.1"/>
    <property type="molecule type" value="Genomic_DNA"/>
</dbReference>
<evidence type="ECO:0000313" key="2">
    <source>
        <dbReference type="Proteomes" id="UP001642483"/>
    </source>
</evidence>
<keyword evidence="2" id="KW-1185">Reference proteome</keyword>
<gene>
    <name evidence="1" type="ORF">CVLEPA_LOCUS16444</name>
</gene>
<protein>
    <recommendedName>
        <fullName evidence="3">Polyprotein</fullName>
    </recommendedName>
</protein>
<evidence type="ECO:0008006" key="3">
    <source>
        <dbReference type="Google" id="ProtNLM"/>
    </source>
</evidence>
<sequence>MIQKRSCDKIEICLAWEQKDAERFLKARSAILQRIQSAMEIRWCGRPDSHKFSSRISPGVAKCYDCAAGRHKLYNIVGLTDQYVDDRINFLNESNGFKRNCAVVQVVNKWYAEINIAKCTATKEKADKMETLLNRVLKEFYLKRYFERGQLVSQTYHTVMND</sequence>
<proteinExistence type="predicted"/>
<evidence type="ECO:0000313" key="1">
    <source>
        <dbReference type="EMBL" id="CAK8685307.1"/>
    </source>
</evidence>